<protein>
    <submittedName>
        <fullName evidence="3">Zinc-ribbon domain-containing protein</fullName>
    </submittedName>
</protein>
<accession>A0AAW8QYX1</accession>
<feature type="transmembrane region" description="Helical" evidence="1">
    <location>
        <begin position="54"/>
        <end position="72"/>
    </location>
</feature>
<keyword evidence="1" id="KW-0812">Transmembrane</keyword>
<organism evidence="3 4">
    <name type="scientific">Brumicola blandensis</name>
    <dbReference type="NCBI Taxonomy" id="3075611"/>
    <lineage>
        <taxon>Bacteria</taxon>
        <taxon>Pseudomonadati</taxon>
        <taxon>Pseudomonadota</taxon>
        <taxon>Gammaproteobacteria</taxon>
        <taxon>Alteromonadales</taxon>
        <taxon>Alteromonadaceae</taxon>
        <taxon>Brumicola</taxon>
    </lineage>
</organism>
<comment type="caution">
    <text evidence="3">The sequence shown here is derived from an EMBL/GenBank/DDBJ whole genome shotgun (WGS) entry which is preliminary data.</text>
</comment>
<feature type="transmembrane region" description="Helical" evidence="1">
    <location>
        <begin position="78"/>
        <end position="96"/>
    </location>
</feature>
<keyword evidence="4" id="KW-1185">Reference proteome</keyword>
<keyword evidence="1" id="KW-0472">Membrane</keyword>
<feature type="domain" description="Zinc-ribbon" evidence="2">
    <location>
        <begin position="6"/>
        <end position="25"/>
    </location>
</feature>
<dbReference type="InterPro" id="IPR026870">
    <property type="entry name" value="Zinc_ribbon_dom"/>
</dbReference>
<evidence type="ECO:0000259" key="2">
    <source>
        <dbReference type="Pfam" id="PF13240"/>
    </source>
</evidence>
<evidence type="ECO:0000313" key="4">
    <source>
        <dbReference type="Proteomes" id="UP001249020"/>
    </source>
</evidence>
<dbReference type="Pfam" id="PF13240">
    <property type="entry name" value="Zn_Ribbon_1"/>
    <property type="match status" value="1"/>
</dbReference>
<dbReference type="RefSeq" id="WP_311360569.1">
    <property type="nucleotide sequence ID" value="NZ_JAVRIE010000001.1"/>
</dbReference>
<sequence length="107" mass="11689">MAITACPSCSKPISDKAKTCSHCGFNIGNASAEDIARKASLKRYKAMQSLQNQSMVAILMFIAGFGFIYWGGSEPGEIQYNLSIAATVFGFAWYAVNRVRIVLAKRK</sequence>
<gene>
    <name evidence="3" type="ORF">RM544_04525</name>
</gene>
<dbReference type="Proteomes" id="UP001249020">
    <property type="component" value="Unassembled WGS sequence"/>
</dbReference>
<proteinExistence type="predicted"/>
<dbReference type="AlphaFoldDB" id="A0AAW8QYX1"/>
<name>A0AAW8QYX1_9ALTE</name>
<keyword evidence="1" id="KW-1133">Transmembrane helix</keyword>
<evidence type="ECO:0000313" key="3">
    <source>
        <dbReference type="EMBL" id="MDT0581795.1"/>
    </source>
</evidence>
<reference evidence="3 4" key="1">
    <citation type="submission" date="2023-09" db="EMBL/GenBank/DDBJ databases">
        <authorList>
            <person name="Rey-Velasco X."/>
        </authorList>
    </citation>
    <scope>NUCLEOTIDE SEQUENCE [LARGE SCALE GENOMIC DNA]</scope>
    <source>
        <strain evidence="3 4">W409</strain>
    </source>
</reference>
<dbReference type="EMBL" id="JAVRIE010000001">
    <property type="protein sequence ID" value="MDT0581795.1"/>
    <property type="molecule type" value="Genomic_DNA"/>
</dbReference>
<evidence type="ECO:0000256" key="1">
    <source>
        <dbReference type="SAM" id="Phobius"/>
    </source>
</evidence>